<dbReference type="GO" id="GO:0016757">
    <property type="term" value="F:glycosyltransferase activity"/>
    <property type="evidence" value="ECO:0007669"/>
    <property type="project" value="UniProtKB-KW"/>
</dbReference>
<dbReference type="Gene3D" id="3.90.550.10">
    <property type="entry name" value="Spore Coat Polysaccharide Biosynthesis Protein SpsA, Chain A"/>
    <property type="match status" value="1"/>
</dbReference>
<dbReference type="Proteomes" id="UP000033874">
    <property type="component" value="Unassembled WGS sequence"/>
</dbReference>
<dbReference type="InterPro" id="IPR029044">
    <property type="entry name" value="Nucleotide-diphossugar_trans"/>
</dbReference>
<dbReference type="PANTHER" id="PTHR43179:SF12">
    <property type="entry name" value="GALACTOFURANOSYLTRANSFERASE GLFT2"/>
    <property type="match status" value="1"/>
</dbReference>
<dbReference type="Pfam" id="PF00535">
    <property type="entry name" value="Glycos_transf_2"/>
    <property type="match status" value="1"/>
</dbReference>
<evidence type="ECO:0000313" key="6">
    <source>
        <dbReference type="Proteomes" id="UP000033874"/>
    </source>
</evidence>
<evidence type="ECO:0000259" key="4">
    <source>
        <dbReference type="Pfam" id="PF00535"/>
    </source>
</evidence>
<dbReference type="PANTHER" id="PTHR43179">
    <property type="entry name" value="RHAMNOSYLTRANSFERASE WBBL"/>
    <property type="match status" value="1"/>
</dbReference>
<gene>
    <name evidence="5" type="ORF">YP76_07830</name>
</gene>
<name>A0A0M3AT51_9SPHN</name>
<keyword evidence="2" id="KW-0328">Glycosyltransferase</keyword>
<comment type="caution">
    <text evidence="5">The sequence shown here is derived from an EMBL/GenBank/DDBJ whole genome shotgun (WGS) entry which is preliminary data.</text>
</comment>
<dbReference type="SUPFAM" id="SSF53448">
    <property type="entry name" value="Nucleotide-diphospho-sugar transferases"/>
    <property type="match status" value="1"/>
</dbReference>
<dbReference type="PATRIC" id="fig|56193.3.peg.1614"/>
<dbReference type="EMBL" id="LBIC01000003">
    <property type="protein sequence ID" value="KKW93068.1"/>
    <property type="molecule type" value="Genomic_DNA"/>
</dbReference>
<keyword evidence="3 5" id="KW-0808">Transferase</keyword>
<evidence type="ECO:0000256" key="2">
    <source>
        <dbReference type="ARBA" id="ARBA00022676"/>
    </source>
</evidence>
<organism evidence="5 6">
    <name type="scientific">Sphingobium chungbukense</name>
    <dbReference type="NCBI Taxonomy" id="56193"/>
    <lineage>
        <taxon>Bacteria</taxon>
        <taxon>Pseudomonadati</taxon>
        <taxon>Pseudomonadota</taxon>
        <taxon>Alphaproteobacteria</taxon>
        <taxon>Sphingomonadales</taxon>
        <taxon>Sphingomonadaceae</taxon>
        <taxon>Sphingobium</taxon>
    </lineage>
</organism>
<dbReference type="RefSeq" id="WP_046763285.1">
    <property type="nucleotide sequence ID" value="NZ_LBIC01000003.1"/>
</dbReference>
<accession>A0A0M3AT51</accession>
<comment type="similarity">
    <text evidence="1">Belongs to the glycosyltransferase 2 family.</text>
</comment>
<reference evidence="5 6" key="1">
    <citation type="submission" date="2015-04" db="EMBL/GenBank/DDBJ databases">
        <title>Genome sequence of aromatic hydrocarbons-degrading Sphingobium chungbukense DJ77.</title>
        <authorList>
            <person name="Kim Y.-C."/>
            <person name="Chae J.-C."/>
        </authorList>
    </citation>
    <scope>NUCLEOTIDE SEQUENCE [LARGE SCALE GENOMIC DNA]</scope>
    <source>
        <strain evidence="5 6">DJ77</strain>
    </source>
</reference>
<dbReference type="AlphaFoldDB" id="A0A0M3AT51"/>
<feature type="domain" description="Glycosyltransferase 2-like" evidence="4">
    <location>
        <begin position="6"/>
        <end position="175"/>
    </location>
</feature>
<dbReference type="InterPro" id="IPR001173">
    <property type="entry name" value="Glyco_trans_2-like"/>
</dbReference>
<dbReference type="STRING" id="56193.YP76_07830"/>
<sequence>MPAIWIAIPTFRRPDRLAHLLQTLPGVAGRHDVMVLVADNDPERQEGAAVTRRLQAEGYALPLTLLTVGQPGLCAVRNAIAETALCDPAMRFVAMIDDDEWPQPGWLDALLICQAQVGADVVAGPVDSCFVGDPPRWARETLVFCPEERPWGAAPMLWASNNLLVSRRTFAMIDAPFFDPRFNRSGGEDLDFLARLRDAGARFGWSPDARVSEWVPAERARLSWVLRRMWRIGCTETMARQKSLPGRIGTMKLLARSLAILALRTVGLAAMLLPGARRVDIAGQWIKSWGRLYALSGGVRSDAVVGHYGAL</sequence>
<proteinExistence type="inferred from homology"/>
<evidence type="ECO:0000256" key="3">
    <source>
        <dbReference type="ARBA" id="ARBA00022679"/>
    </source>
</evidence>
<protein>
    <submittedName>
        <fullName evidence="5">Glycosyl transferase</fullName>
    </submittedName>
</protein>
<keyword evidence="6" id="KW-1185">Reference proteome</keyword>
<evidence type="ECO:0000313" key="5">
    <source>
        <dbReference type="EMBL" id="KKW93068.1"/>
    </source>
</evidence>
<evidence type="ECO:0000256" key="1">
    <source>
        <dbReference type="ARBA" id="ARBA00006739"/>
    </source>
</evidence>